<protein>
    <recommendedName>
        <fullName evidence="6">MAM domain-containing protein</fullName>
    </recommendedName>
</protein>
<comment type="caution">
    <text evidence="4">The sequence shown here is derived from an EMBL/GenBank/DDBJ whole genome shotgun (WGS) entry which is preliminary data.</text>
</comment>
<evidence type="ECO:0000313" key="5">
    <source>
        <dbReference type="Proteomes" id="UP000050280"/>
    </source>
</evidence>
<dbReference type="Gene3D" id="2.60.40.740">
    <property type="match status" value="1"/>
</dbReference>
<dbReference type="Proteomes" id="UP000050280">
    <property type="component" value="Unassembled WGS sequence"/>
</dbReference>
<dbReference type="RefSeq" id="WP_054559220.1">
    <property type="nucleotide sequence ID" value="NZ_LDJX01000004.1"/>
</dbReference>
<dbReference type="OrthoDB" id="607469at2"/>
<dbReference type="NCBIfam" id="TIGR04131">
    <property type="entry name" value="Bac_Flav_CTERM"/>
    <property type="match status" value="1"/>
</dbReference>
<reference evidence="4 5" key="1">
    <citation type="submission" date="2015-09" db="EMBL/GenBank/DDBJ databases">
        <title>Genome sequence of the marine flavobacterium Croceitalea dokdonensis DOKDO 023 that contains proton- and sodium-pumping rhodopsins.</title>
        <authorList>
            <person name="Kwon S.-K."/>
            <person name="Lee H.K."/>
            <person name="Kwak M.-J."/>
            <person name="Kim J.F."/>
        </authorList>
    </citation>
    <scope>NUCLEOTIDE SEQUENCE [LARGE SCALE GENOMIC DNA]</scope>
    <source>
        <strain evidence="4 5">DOKDO 023</strain>
    </source>
</reference>
<dbReference type="Pfam" id="PF17517">
    <property type="entry name" value="IgGFc_binding"/>
    <property type="match status" value="1"/>
</dbReference>
<feature type="chain" id="PRO_5006135089" description="MAM domain-containing protein" evidence="1">
    <location>
        <begin position="21"/>
        <end position="4185"/>
    </location>
</feature>
<gene>
    <name evidence="4" type="ORF">I595_2117</name>
</gene>
<proteinExistence type="predicted"/>
<dbReference type="InterPro" id="IPR026341">
    <property type="entry name" value="T9SS_type_B"/>
</dbReference>
<dbReference type="InterPro" id="IPR025667">
    <property type="entry name" value="SprB_repeat"/>
</dbReference>
<dbReference type="EMBL" id="LDJX01000004">
    <property type="protein sequence ID" value="KPM31623.1"/>
    <property type="molecule type" value="Genomic_DNA"/>
</dbReference>
<evidence type="ECO:0000259" key="2">
    <source>
        <dbReference type="Pfam" id="PF01345"/>
    </source>
</evidence>
<dbReference type="Pfam" id="PF01345">
    <property type="entry name" value="DUF11"/>
    <property type="match status" value="1"/>
</dbReference>
<dbReference type="NCBIfam" id="TIGR01451">
    <property type="entry name" value="B_ant_repeat"/>
    <property type="match status" value="2"/>
</dbReference>
<sequence length="4185" mass="443086">MNQRVLFFLLTIMLSFSAFSQLSDLHYLPPLKQGQNNAGIRDQAIYLSTPEPTMFTVNVYRGTSTTPWRSYNINNTNPAVIDETQGLTDGDNNITLVNNDNTGVVLTNSGLRFESTTGDRFYVNYRGNSSAQAASLTSKGRVAMGQRFKWGGVPNLGGRHPSKSNTLGIMATEDNTTITLSGYDPDCTFRMGTDANGITADTYTITLNANESFVFENYVGNVNPPSLAQQQGWLGATIESDRDIVISNGSINFGRQVGQGNRDAGIDQPVPENRLGKEYVFVRGNGETAGRTEFPVIIATADNTQIFVNGNPTPVATINNGDFFEIPSNLYSSNTVGANMLVQTSKDAYAYQCLAGASEVYTQGLNFVAPVNCLLPDVMDNIPDIRNMAGTQVTGGMTIIAAVNTPDANIQVTDGNGPVTLPASVPVTGSTDWKTFYVPNLSGNVSVQSTGPMAVGFFGFNGARGVAGYFSGFDTVPEVNLEIRGGTGCFVGSEIFEATANFDAYQWYGDGMLIPGANSVNYAPTTAGDYFVRGTKGPCTYDSQPIQALYCDPDIILNKTVDRPEIMEGETAVFTIQVRNLGVGPVTNLQITDNIPAGLSLENAYTLNGSWSGNTWNIGTLNGGGTAVLELTVRGDEIATVPFLNLTNIASNSQNETDANITEDTPIAHIIVHNDFDNDGVRDYVDLDDDNDGIYDEEECSDFLLNGNFESNAGLNNGNNFVMPLGWQVTSGVPNIVLVDGLNGNYEYGRGGPEFDANGDAGHYFDINGDGSVYQSFTVTETTNVVFGSYATSRDNASGPIELQIVSGTGVGGAVLGSTGSVLLQNNNSWSYLEATATLPPGTYTFVAIMDNFTNIDNAFVCGDVDGDGLLGRIDLDSDGDGCSDANEFYKDENADGSDDQVFGTGAPVVDSSNGTVIGASYNRVLAPEILLGNTSEDLAGIDINGQDVSLGQTYEYVLRFQNTGDDDAVNYSIRNVLPPNVTFNAVDVTDAPGTTHSFDLATNTLVFDVPNNLVEIGDPGYSIRIEVTIALNCSDFVNACSSNLENNAFSTYQGVLNPSTFTDDNGSASISGCPRTAQIASNSILNDLSNCNEARTVQLCGDDVLLQAGTGFTTYNWVLDTNGNNQVDAGDTVLANGPQNTLTVTDIGNYIVEKSSNGSCPDLVERITVERFGSTQSNPIVSYFNQVNSDNNPDNDIQGEIVTCSIDGDLLPKIFLCGAGDQTTIQLGITDAQSIAWEVLDETSCGATGDDCANKNGTCSWNSVANGDTFTATDSGEYRVVINYQNGCFSRFYFNVFRNELDLNYTNDDILCATPGNIRITNVGAGYGYSLIDVANNTTVIPFSANNGPNFDITTSGTYRVQVVQLNPSTNAPIANSCIFETPDIGILERNFSVSVSATAADCNSLGTISIQALNALPNYSYEIRLNDGSNGGLGSLVANQPTSNDNTHVFQNLNPGEYNVISTTQDGCSDMQSITVDEIDELTLTAIAINNITCNAGVVNLSPSGGLPSPSYEMAIWSKDGTNLYTDENAIPDSAFQTNGNFLFGFRGVPTPTYFPNEEGDYIFIVRDGNGCFAQSNSVRVEDLGALSISATNTDIVCADSSTASLTVNVSGGTAPYEYSLDGGTTYQNGDTFVNLAAGLYEITVRDSSSADDADKCVATFDYEIVQPFRLTASATIIEDASCDPNGALVKILNPNGGQAPYEFSFDGGASFSTIDQQRLPAGNYQFMVRDALGCTFNTELTVPTPITQPSFSSAVTYDCAGMGTIEITPSNTTDFTYAYSLNGTPNAPTNNNIFIGQSSGTYNVAIDYSSNLTPDQSTLFLETFGAGPNTQIGEVGPGYCYEPQSGMATACNLGPAGILVDGEYVVTNFVTNPIAVYRNPNDHTGLTNGRFFAIHPSNNLVGSNSILWSRENLEVLPNQDITITFYAYNLRQTGSAGNNPEIAVELLDNGGSIINSTITAEIPKNNNANDWHERTVTFNPGANSVVNIVLRSNQPSDDGNELILDDIQATQLAETCDATANLTVVVEDNQAFEANLLNTIEPSCDGAADGSIRFEVNNFDAATGFEYSTDGTTWTTAMASPITTAANLAAGSYTVSVRRLNDTSCTTTFPATLTAPPAIVPTLAQTADFTCFNSGATLEAAATGGSSGYQYQLEDTSGGIIVPFQTNTAFNNIPDGTYLVRVSDTNGCDVLLPLTNAVTVAAPTAVVFDTTETACYAGSNNGSILVNVTAGNGNYEFRINSGPWITPPTATDTSYTFSGLSEGTYDIEVRDQLGCPTTANTQSVVISPQLVVDVVVTDLSSCNDGEITVNAIGGNGTLLYAIVPANSDPTGLFVTSNSLTITEAMATSNPGGYDVHVQDNNGAPALCTFLEEDIMLTPVAPLAVTVTPTDPLCFDGLGNIAISVTGGTAPYSYTLTDLSPADGIDYGRNSANLSVNNLDYNGIGVGDYEVTIIDTNGCAVTSTLSTINNAVEITADVLPILPAACASTVESDFGFEFDNVIAPAGTVEYSNDGGTTWQSSPELRGSVGNPTFSGTEVFPSIRVEVATGVYCQKDFDRYIIPFPLDDLDITLSAIVIGCNDLQVTVEGSEGDGTSGYDYTYTDDPANFSTFITDPNVWVENVPAGTAHTFANIDPTTPQYPEVPLLVPGRTYVFYVRDGAGCIRQSNVNVNDIPGIGLPIDVTTDITPSCDASANGAITFNLNPTVTHPSMRWEVFQLGNPLPIEVSGGGATAANVPYSASISTTVPLAEGEYYIDVIQVDASNVDACRGGGENAYVPELAPLTAVATATRDISCNLPGLISITGISGGGGQPYAYDVTGPAGFTALSGTTDNPVEIPVNSPAGSYTVTLHDQYGCSVTLNPVNLDLAPNPTITVTKDNCEAPITVTAVGTSAAGNMRYAMVATGSAAPSTFANNGGIFNNVSPGTYDVYVIDGNGCTAVSTAFVVHEVLSATASLTKLLDCTPSPEGVITIDITNGSGSYEYSITNTAGAPNVSQIAVPGTTFDYLTTLPGEYTITIFDTNTPNSGVCDRIFTIEVPARVEPIIDPAIVANDVSCIGANDGSITIRTTNGAAAPYTFEITEMDGVPTSILPTSTSGNSAEFTALAPTTTAAGYVVTVTGNPATNNCSVNSVAISINEPAAITIPTPTVVAFGCTSGNTVNNASITVNDVSPFVQGGSGTYVRYEFIEEDDPNTVAIEPAVTVQTGTNTTFIETDPAGGVYTINVYDDNGCVGSTTATIPAFDSMDNISVQVDDAISCINLGEDIRIDVVGNLTNSTANPANYEFRMLPTGTTQTSNIFTDLQPNTYTFEVSNLATGCSTTVTHTVEAPNTFDVQVEKLADVVCFGGDGSIRLTMSDATYSGNFNWNVFDTNGTPNDRSDDGAAIRSGTVTGFGPSTSILVPAGNYIVEVTQDGFPNCAQIRSFNITTPSAPISLDTLALGQVGCGNDQGSASINPLGGEAPYDIILTNTTTGSILNIVQVNEHNFQNLSAGDYTVAVTDALGCTETFTNAFTLLLPDPIVANIAATTLECQGDTDASVSVSVNPRNLSANYRYILNRYSDSSGTTLEQSSASQSLPSFTNLGAGFYSVRVLDDMDCEFETNILEIIDPVVTRGQLTTLASLSCLVGAELQLQGLGGTAPYSWSADGVTFAAMNEINGANTHTFQNVGPGTYQYFIQDSFNCISVVSNSVTVESIDVLTVTLDTTAANINCNGDSTALIEAEADGGLGNYQYGLFSDAALGNEIRPYQISGVFADLPQGTYYVSVLSEDCQVTSEAVTITEPEALQITPTITDISCSGADDGSVVIDAIGGTGDYQYAISPNLNQFDDVNTFDELTAGDYSIIVQDANGCFEFIEFTITEPTVVEMEVSTTPEICVGEENGSITITPSGGTAPYSTSLNSNADGDFEDGRLVYDDLASGTYVVFVRDANGCTINEIIEIDAGANLNATTEVSYECAGDIPNNRVSLTFEDPSVMDDVLFGLDTVDPGQMVLEPNFENLAPGEHFITIAHANGCINTVTFEIENFMPLLLTSEQSNLNEITAFASGGREGYTYYFDGENYGTENTFFINRTDTFTVRVVDENGCEAISEIFMEFIDIEIPTFFTPDGDGLNDTWLPRNIEQYPNLFIHIFDRYGRKVYQLEDNPEGWNGLYNDTNLPSGDYWYIIKLNGESDQREFIGHFTLYR</sequence>
<dbReference type="InterPro" id="IPR001434">
    <property type="entry name" value="OmcB-like_DUF11"/>
</dbReference>
<evidence type="ECO:0000313" key="4">
    <source>
        <dbReference type="EMBL" id="KPM31623.1"/>
    </source>
</evidence>
<dbReference type="PATRIC" id="fig|1300341.3.peg.2294"/>
<dbReference type="InterPro" id="IPR035234">
    <property type="entry name" value="IgGFc-bd_N"/>
</dbReference>
<dbReference type="Gene3D" id="2.60.120.260">
    <property type="entry name" value="Galactose-binding domain-like"/>
    <property type="match status" value="2"/>
</dbReference>
<feature type="signal peptide" evidence="1">
    <location>
        <begin position="1"/>
        <end position="20"/>
    </location>
</feature>
<evidence type="ECO:0000259" key="3">
    <source>
        <dbReference type="Pfam" id="PF17517"/>
    </source>
</evidence>
<feature type="domain" description="DUF11" evidence="2">
    <location>
        <begin position="554"/>
        <end position="665"/>
    </location>
</feature>
<dbReference type="Pfam" id="PF13573">
    <property type="entry name" value="SprB"/>
    <property type="match status" value="6"/>
</dbReference>
<name>A0A0P7AUU9_9FLAO</name>
<dbReference type="STRING" id="1300341.I595_2117"/>
<feature type="domain" description="IgGFc-binding protein N-terminal" evidence="3">
    <location>
        <begin position="134"/>
        <end position="459"/>
    </location>
</feature>
<accession>A0A0P7AUU9</accession>
<keyword evidence="5" id="KW-1185">Reference proteome</keyword>
<evidence type="ECO:0000256" key="1">
    <source>
        <dbReference type="SAM" id="SignalP"/>
    </source>
</evidence>
<organism evidence="4 5">
    <name type="scientific">Croceitalea dokdonensis DOKDO 023</name>
    <dbReference type="NCBI Taxonomy" id="1300341"/>
    <lineage>
        <taxon>Bacteria</taxon>
        <taxon>Pseudomonadati</taxon>
        <taxon>Bacteroidota</taxon>
        <taxon>Flavobacteriia</taxon>
        <taxon>Flavobacteriales</taxon>
        <taxon>Flavobacteriaceae</taxon>
        <taxon>Croceitalea</taxon>
    </lineage>
</organism>
<keyword evidence="1" id="KW-0732">Signal</keyword>
<dbReference type="InterPro" id="IPR047589">
    <property type="entry name" value="DUF11_rpt"/>
</dbReference>
<evidence type="ECO:0008006" key="6">
    <source>
        <dbReference type="Google" id="ProtNLM"/>
    </source>
</evidence>
<dbReference type="Pfam" id="PF13585">
    <property type="entry name" value="CHU_C"/>
    <property type="match status" value="1"/>
</dbReference>